<dbReference type="EMBL" id="JAJATW010000026">
    <property type="protein sequence ID" value="MCB5162886.1"/>
    <property type="molecule type" value="Genomic_DNA"/>
</dbReference>
<dbReference type="InterPro" id="IPR050983">
    <property type="entry name" value="GST_Omega/HSP26"/>
</dbReference>
<sequence>MIVLPILYSFRRCPYAIRARYTLAFLNVSVRLREVVLKSKPDALLALGGRSSVPQLMDCDGTRYPESLDIMFWALSKTKSNELTQQLWPNCTQTKIKIQTWIRYNDSTFKYWLDRYKYADRHPAHSEAYYRGKGEVFLKRLEARLSKTPFLLGEAESLADIAIFPFIRQFAAVNQNWFDSSPYRQVRLWLRYFIDAARFKSTVMVKHTAWRTEEDDVLFPTV</sequence>
<evidence type="ECO:0000259" key="1">
    <source>
        <dbReference type="PROSITE" id="PS50404"/>
    </source>
</evidence>
<protein>
    <submittedName>
        <fullName evidence="3">Glutathione S-transferase</fullName>
    </submittedName>
</protein>
<dbReference type="RefSeq" id="WP_226755232.1">
    <property type="nucleotide sequence ID" value="NZ_JAJATW010000026.1"/>
</dbReference>
<dbReference type="Gene3D" id="1.20.1050.10">
    <property type="match status" value="1"/>
</dbReference>
<organism evidence="3 4">
    <name type="scientific">Marinomonas algarum</name>
    <dbReference type="NCBI Taxonomy" id="2883105"/>
    <lineage>
        <taxon>Bacteria</taxon>
        <taxon>Pseudomonadati</taxon>
        <taxon>Pseudomonadota</taxon>
        <taxon>Gammaproteobacteria</taxon>
        <taxon>Oceanospirillales</taxon>
        <taxon>Oceanospirillaceae</taxon>
        <taxon>Marinomonas</taxon>
    </lineage>
</organism>
<gene>
    <name evidence="3" type="ORF">LG368_13390</name>
</gene>
<dbReference type="SUPFAM" id="SSF52833">
    <property type="entry name" value="Thioredoxin-like"/>
    <property type="match status" value="1"/>
</dbReference>
<keyword evidence="4" id="KW-1185">Reference proteome</keyword>
<dbReference type="Gene3D" id="3.40.30.10">
    <property type="entry name" value="Glutaredoxin"/>
    <property type="match status" value="1"/>
</dbReference>
<evidence type="ECO:0000313" key="3">
    <source>
        <dbReference type="EMBL" id="MCB5162886.1"/>
    </source>
</evidence>
<dbReference type="InterPro" id="IPR004045">
    <property type="entry name" value="Glutathione_S-Trfase_N"/>
</dbReference>
<dbReference type="PROSITE" id="PS50404">
    <property type="entry name" value="GST_NTER"/>
    <property type="match status" value="1"/>
</dbReference>
<name>A0A9X1IRB9_9GAMM</name>
<dbReference type="PROSITE" id="PS51354">
    <property type="entry name" value="GLUTAREDOXIN_2"/>
    <property type="match status" value="1"/>
</dbReference>
<reference evidence="3" key="1">
    <citation type="submission" date="2021-10" db="EMBL/GenBank/DDBJ databases">
        <title>Marinomonas pontica sp. nov., isolated from the Black Sea.</title>
        <authorList>
            <person name="Zhao L.-H."/>
            <person name="Xue J.-H."/>
        </authorList>
    </citation>
    <scope>NUCLEOTIDE SEQUENCE</scope>
    <source>
        <strain evidence="3">E8</strain>
    </source>
</reference>
<dbReference type="Pfam" id="PF13417">
    <property type="entry name" value="GST_N_3"/>
    <property type="match status" value="1"/>
</dbReference>
<dbReference type="InterPro" id="IPR036249">
    <property type="entry name" value="Thioredoxin-like_sf"/>
</dbReference>
<dbReference type="SFLD" id="SFLDS00019">
    <property type="entry name" value="Glutathione_Transferase_(cytos"/>
    <property type="match status" value="1"/>
</dbReference>
<feature type="domain" description="GST C-terminal" evidence="2">
    <location>
        <begin position="91"/>
        <end position="219"/>
    </location>
</feature>
<evidence type="ECO:0000259" key="2">
    <source>
        <dbReference type="PROSITE" id="PS50405"/>
    </source>
</evidence>
<dbReference type="InterPro" id="IPR010987">
    <property type="entry name" value="Glutathione-S-Trfase_C-like"/>
</dbReference>
<dbReference type="InterPro" id="IPR036282">
    <property type="entry name" value="Glutathione-S-Trfase_C_sf"/>
</dbReference>
<feature type="domain" description="GST N-terminal" evidence="1">
    <location>
        <begin position="3"/>
        <end position="82"/>
    </location>
</feature>
<dbReference type="Pfam" id="PF13410">
    <property type="entry name" value="GST_C_2"/>
    <property type="match status" value="1"/>
</dbReference>
<dbReference type="CDD" id="cd03196">
    <property type="entry name" value="GST_C_5"/>
    <property type="match status" value="1"/>
</dbReference>
<dbReference type="PANTHER" id="PTHR43968">
    <property type="match status" value="1"/>
</dbReference>
<dbReference type="GO" id="GO:0005737">
    <property type="term" value="C:cytoplasm"/>
    <property type="evidence" value="ECO:0007669"/>
    <property type="project" value="TreeGrafter"/>
</dbReference>
<dbReference type="SUPFAM" id="SSF47616">
    <property type="entry name" value="GST C-terminal domain-like"/>
    <property type="match status" value="1"/>
</dbReference>
<accession>A0A9X1IRB9</accession>
<dbReference type="Proteomes" id="UP001139095">
    <property type="component" value="Unassembled WGS sequence"/>
</dbReference>
<evidence type="ECO:0000313" key="4">
    <source>
        <dbReference type="Proteomes" id="UP001139095"/>
    </source>
</evidence>
<dbReference type="PROSITE" id="PS50405">
    <property type="entry name" value="GST_CTER"/>
    <property type="match status" value="1"/>
</dbReference>
<dbReference type="AlphaFoldDB" id="A0A9X1IRB9"/>
<comment type="caution">
    <text evidence="3">The sequence shown here is derived from an EMBL/GenBank/DDBJ whole genome shotgun (WGS) entry which is preliminary data.</text>
</comment>
<dbReference type="InterPro" id="IPR040079">
    <property type="entry name" value="Glutathione_S-Trfase"/>
</dbReference>
<dbReference type="PANTHER" id="PTHR43968:SF6">
    <property type="entry name" value="GLUTATHIONE S-TRANSFERASE OMEGA"/>
    <property type="match status" value="1"/>
</dbReference>
<proteinExistence type="predicted"/>